<dbReference type="RefSeq" id="WP_187534855.1">
    <property type="nucleotide sequence ID" value="NZ_CBCSHU010000003.1"/>
</dbReference>
<dbReference type="Gene3D" id="3.40.630.30">
    <property type="match status" value="1"/>
</dbReference>
<dbReference type="Proteomes" id="UP000515928">
    <property type="component" value="Chromosome"/>
</dbReference>
<dbReference type="PANTHER" id="PTHR43415:SF3">
    <property type="entry name" value="GNAT-FAMILY ACETYLTRANSFERASE"/>
    <property type="match status" value="1"/>
</dbReference>
<dbReference type="GO" id="GO:0016747">
    <property type="term" value="F:acyltransferase activity, transferring groups other than amino-acyl groups"/>
    <property type="evidence" value="ECO:0007669"/>
    <property type="project" value="InterPro"/>
</dbReference>
<evidence type="ECO:0000313" key="2">
    <source>
        <dbReference type="EMBL" id="QNN61656.1"/>
    </source>
</evidence>
<protein>
    <submittedName>
        <fullName evidence="2">GNAT family N-acetyltransferase</fullName>
    </submittedName>
</protein>
<accession>A0A7G9S1D1</accession>
<dbReference type="AlphaFoldDB" id="A0A7G9S1D1"/>
<sequence>MFKTDRIELRKVQPSDSEIYFNWKNDYDVMKHTNPNFDLATREEVDGFISFIIGEPSSKGYMIVNRETQDVMGIVSLINIDTKNRSAECIIDIGNKDYWGKGFGNEALSLLMNYSFNELNLHRLYLNVFSSNKRAIALYERLGFVHEGTMREGIYREGSWQDIHNMGILQKEFQSR</sequence>
<organism evidence="2 3">
    <name type="scientific">Erysipelothrix inopinata</name>
    <dbReference type="NCBI Taxonomy" id="225084"/>
    <lineage>
        <taxon>Bacteria</taxon>
        <taxon>Bacillati</taxon>
        <taxon>Bacillota</taxon>
        <taxon>Erysipelotrichia</taxon>
        <taxon>Erysipelotrichales</taxon>
        <taxon>Erysipelotrichaceae</taxon>
        <taxon>Erysipelothrix</taxon>
    </lineage>
</organism>
<gene>
    <name evidence="2" type="ORF">H9L01_04690</name>
</gene>
<evidence type="ECO:0000313" key="3">
    <source>
        <dbReference type="Proteomes" id="UP000515928"/>
    </source>
</evidence>
<proteinExistence type="predicted"/>
<evidence type="ECO:0000259" key="1">
    <source>
        <dbReference type="PROSITE" id="PS51186"/>
    </source>
</evidence>
<keyword evidence="3" id="KW-1185">Reference proteome</keyword>
<dbReference type="PANTHER" id="PTHR43415">
    <property type="entry name" value="SPERMIDINE N(1)-ACETYLTRANSFERASE"/>
    <property type="match status" value="1"/>
</dbReference>
<dbReference type="SUPFAM" id="SSF55729">
    <property type="entry name" value="Acyl-CoA N-acyltransferases (Nat)"/>
    <property type="match status" value="1"/>
</dbReference>
<dbReference type="InterPro" id="IPR016181">
    <property type="entry name" value="Acyl_CoA_acyltransferase"/>
</dbReference>
<dbReference type="PROSITE" id="PS51186">
    <property type="entry name" value="GNAT"/>
    <property type="match status" value="1"/>
</dbReference>
<dbReference type="KEGG" id="eio:H9L01_04690"/>
<dbReference type="Pfam" id="PF13302">
    <property type="entry name" value="Acetyltransf_3"/>
    <property type="match status" value="1"/>
</dbReference>
<dbReference type="InterPro" id="IPR000182">
    <property type="entry name" value="GNAT_dom"/>
</dbReference>
<name>A0A7G9S1D1_9FIRM</name>
<dbReference type="EMBL" id="CP060715">
    <property type="protein sequence ID" value="QNN61656.1"/>
    <property type="molecule type" value="Genomic_DNA"/>
</dbReference>
<reference evidence="2 3" key="1">
    <citation type="submission" date="2020-08" db="EMBL/GenBank/DDBJ databases">
        <title>Genome sequence of Erysipelothrix inopinata DSM 15511T.</title>
        <authorList>
            <person name="Hyun D.-W."/>
            <person name="Bae J.-W."/>
        </authorList>
    </citation>
    <scope>NUCLEOTIDE SEQUENCE [LARGE SCALE GENOMIC DNA]</scope>
    <source>
        <strain evidence="2 3">DSM 15511</strain>
    </source>
</reference>
<keyword evidence="2" id="KW-0808">Transferase</keyword>
<feature type="domain" description="N-acetyltransferase" evidence="1">
    <location>
        <begin position="7"/>
        <end position="167"/>
    </location>
</feature>